<feature type="coiled-coil region" evidence="1">
    <location>
        <begin position="244"/>
        <end position="310"/>
    </location>
</feature>
<keyword evidence="1" id="KW-0175">Coiled coil</keyword>
<evidence type="ECO:0000256" key="1">
    <source>
        <dbReference type="SAM" id="Coils"/>
    </source>
</evidence>
<keyword evidence="5" id="KW-1185">Reference proteome</keyword>
<evidence type="ECO:0000259" key="3">
    <source>
        <dbReference type="SMART" id="SM00306"/>
    </source>
</evidence>
<evidence type="ECO:0000313" key="4">
    <source>
        <dbReference type="EMBL" id="MFC0529781.1"/>
    </source>
</evidence>
<proteinExistence type="predicted"/>
<feature type="chain" id="PRO_5046790884" evidence="2">
    <location>
        <begin position="37"/>
        <end position="1440"/>
    </location>
</feature>
<feature type="domain" description="Hint" evidence="3">
    <location>
        <begin position="1160"/>
        <end position="1261"/>
    </location>
</feature>
<dbReference type="Proteomes" id="UP001589867">
    <property type="component" value="Unassembled WGS sequence"/>
</dbReference>
<name>A0ABV6M520_9ACTN</name>
<dbReference type="PANTHER" id="PTHR23242:SF9">
    <property type="entry name" value="TRANSCRIPTION FACTOR HOXA13"/>
    <property type="match status" value="1"/>
</dbReference>
<gene>
    <name evidence="4" type="ORF">ACFFIA_19160</name>
</gene>
<dbReference type="InterPro" id="IPR005506">
    <property type="entry name" value="DUF312_ALF"/>
</dbReference>
<keyword evidence="2" id="KW-0732">Signal</keyword>
<protein>
    <submittedName>
        <fullName evidence="4">Polymorphic toxin-type HINT domain-containing protein</fullName>
    </submittedName>
</protein>
<dbReference type="Pfam" id="PF03752">
    <property type="entry name" value="ALF"/>
    <property type="match status" value="7"/>
</dbReference>
<dbReference type="PROSITE" id="PS50817">
    <property type="entry name" value="INTEIN_N_TER"/>
    <property type="match status" value="1"/>
</dbReference>
<evidence type="ECO:0000313" key="5">
    <source>
        <dbReference type="Proteomes" id="UP001589867"/>
    </source>
</evidence>
<sequence>MGGSLRFRAGRRTTVVAALTVLTLLAEFLHAGAARAAEGEPTAADRGLVVSAWRAGGAQVRAAAAAALVGSDDQVRAFLESGLREAQRLDERDVLVGVITEGGPAVRAAAKQALDAAEAGDGDAISTFLGSGWQEASDIDARVSVNQLMASGGPQVREVAQRALDSEDPALLRTFLDSGWQTQWVTDQRLRVNQAMATGGPQVRAAGQKALDAGTPEALEQFLEYEWAVASARDDEVATLTDLLAQAEAAGKIAAEETRQAKEEAARAKEAAEAARRAAAAAAAATEAARQNTEQAAAHAKRAAVAAEKAAQSAKVAVQAASAASRAARAAATAAARAAAAASLAGQAAAKARKAAAAAATDQAKAAAARAAAEEANAIARGARDFASKADQAGQAIEAGMAAVDAAMSAANNANLAAAANDEAVRHANAAGANAAEAVAAAQRARANAERAVRAAQAAQRYMQVARNAAFAARDAAVRAADNAEAAARAAIEAAEHAGEAAEAARRAAENAAAATVAAQAAVDAANQAIGVFEAARQADAERLAVARDQGLEAAQDANTAYEAQQRVADWDVEQAARRDAETNGLIAEARNPATPRAAAVAAGRRVALALADAHGTWTRQAALSALGGSDEQVLSFVRTGLDSAAAQDDRHAVMNLATADNTALRDAARAALAGGDADVRQFLRTQNYPGRYTADRVKVNQIQAAARTAGNMYLVQKAQEALDAENLRALRDFLDTGQYTAAAVGQRLQVNQVLADPDSGPEVEAAAQVALDGPPTALHEFLETGRYAAAERDYESAVHLAVVGGLLEKINQVAETAVQNALEANAVAAQARGDAEQAAAYANQAAASAQKAAGYASRAQGYANQAAQSAQKAAAAVDTARKAATRATASARSAVRSAAWAVSSQQVAAQAAAEANAAAQRAYDSAVAAGQDAEAAAAAAEQAYEEYEFARNAELLACNDMYTSKPATDLEELLGASDGEWFDNCVANVIADPAELATRAYVNSSYCEVFQEGSQGYQNCLHSVLDPAFAGTLRMTLLVQTLNAMAATFVPLAVVVAAGCVATVVCAMAVGSLITIGDVGLNLYRFVNGDQSLAETLLNLGRAALESLLLAGLGRVLSVGFRSLRALYVTARNANRAEGVLQVANFGRIRMLGLTACLRHSFDPATPVLLADGTYRPISRIEVGDRVLANDPRTGRTTGESVTRVLRHRDVELTDVRVVHGDGTTGTVRTTDGHPFWSETGGAWVDASDLAPGTRLRTPARVPATVGAVRSFAGSKVMYDLSLADVHTFYVRAGGAPVLVHNNYECRPFPNQFPERLDAELDLADSLGVRPVSPGQPGFDQAINEGRVKWAITMDGLIVVMPKVVQAEEISHPALTRGANVLAAGEAEIAGGGGLYIGVEITNHSGHFMPSDASLDFAVQVFHDAGIDFPPGSIHYAER</sequence>
<dbReference type="Gene3D" id="2.170.16.10">
    <property type="entry name" value="Hedgehog/Intein (Hint) domain"/>
    <property type="match status" value="1"/>
</dbReference>
<dbReference type="InterPro" id="IPR006141">
    <property type="entry name" value="Intein_N"/>
</dbReference>
<reference evidence="4 5" key="1">
    <citation type="submission" date="2024-09" db="EMBL/GenBank/DDBJ databases">
        <authorList>
            <person name="Sun Q."/>
            <person name="Mori K."/>
        </authorList>
    </citation>
    <scope>NUCLEOTIDE SEQUENCE [LARGE SCALE GENOMIC DNA]</scope>
    <source>
        <strain evidence="4 5">TBRC 3947</strain>
    </source>
</reference>
<dbReference type="EMBL" id="JBHLUH010000039">
    <property type="protein sequence ID" value="MFC0529781.1"/>
    <property type="molecule type" value="Genomic_DNA"/>
</dbReference>
<dbReference type="SMART" id="SM00306">
    <property type="entry name" value="HintN"/>
    <property type="match status" value="1"/>
</dbReference>
<dbReference type="CDD" id="cd00081">
    <property type="entry name" value="Hint"/>
    <property type="match status" value="1"/>
</dbReference>
<feature type="signal peptide" evidence="2">
    <location>
        <begin position="1"/>
        <end position="36"/>
    </location>
</feature>
<dbReference type="Pfam" id="PF07591">
    <property type="entry name" value="PT-HINT"/>
    <property type="match status" value="1"/>
</dbReference>
<dbReference type="InterPro" id="IPR036844">
    <property type="entry name" value="Hint_dom_sf"/>
</dbReference>
<accession>A0ABV6M520</accession>
<dbReference type="RefSeq" id="WP_377252842.1">
    <property type="nucleotide sequence ID" value="NZ_JBHLUH010000039.1"/>
</dbReference>
<dbReference type="InterPro" id="IPR003587">
    <property type="entry name" value="Hint_dom_N"/>
</dbReference>
<evidence type="ECO:0000256" key="2">
    <source>
        <dbReference type="SAM" id="SignalP"/>
    </source>
</evidence>
<comment type="caution">
    <text evidence="4">The sequence shown here is derived from an EMBL/GenBank/DDBJ whole genome shotgun (WGS) entry which is preliminary data.</text>
</comment>
<organism evidence="4 5">
    <name type="scientific">Phytohabitans kaempferiae</name>
    <dbReference type="NCBI Taxonomy" id="1620943"/>
    <lineage>
        <taxon>Bacteria</taxon>
        <taxon>Bacillati</taxon>
        <taxon>Actinomycetota</taxon>
        <taxon>Actinomycetes</taxon>
        <taxon>Micromonosporales</taxon>
        <taxon>Micromonosporaceae</taxon>
    </lineage>
</organism>
<dbReference type="SUPFAM" id="SSF51294">
    <property type="entry name" value="Hedgehog/intein (Hint) domain"/>
    <property type="match status" value="1"/>
</dbReference>
<dbReference type="PANTHER" id="PTHR23242">
    <property type="entry name" value="TRANSCRIPTION FACTOR HOXA13"/>
    <property type="match status" value="1"/>
</dbReference>